<evidence type="ECO:0000313" key="3">
    <source>
        <dbReference type="Proteomes" id="UP000254704"/>
    </source>
</evidence>
<dbReference type="Proteomes" id="UP000254704">
    <property type="component" value="Unassembled WGS sequence"/>
</dbReference>
<name>A0A379EU70_9PAST</name>
<evidence type="ECO:0000313" key="2">
    <source>
        <dbReference type="EMBL" id="SUC09921.1"/>
    </source>
</evidence>
<keyword evidence="4" id="KW-1185">Reference proteome</keyword>
<dbReference type="RefSeq" id="WP_115322769.1">
    <property type="nucleotide sequence ID" value="NZ_BPUX01000023.1"/>
</dbReference>
<proteinExistence type="predicted"/>
<sequence>MEKTLYKIKTLDGYRNQFEFCGALTEILYEKKIFKKNSDIAQIIFEIYNISFKPYVLKSRTLLVGKLLKEIISSKYNKEDARKLKKLILLLIDYQEEKKTTKRQKSTSNLNEIQALIRSILQ</sequence>
<organism evidence="2 3">
    <name type="scientific">Pasteurella canis</name>
    <dbReference type="NCBI Taxonomy" id="753"/>
    <lineage>
        <taxon>Bacteria</taxon>
        <taxon>Pseudomonadati</taxon>
        <taxon>Pseudomonadota</taxon>
        <taxon>Gammaproteobacteria</taxon>
        <taxon>Pasteurellales</taxon>
        <taxon>Pasteurellaceae</taxon>
        <taxon>Pasteurella</taxon>
    </lineage>
</organism>
<dbReference type="EMBL" id="BPUX01000023">
    <property type="protein sequence ID" value="GJH43104.1"/>
    <property type="molecule type" value="Genomic_DNA"/>
</dbReference>
<evidence type="ECO:0000313" key="1">
    <source>
        <dbReference type="EMBL" id="GJH43104.1"/>
    </source>
</evidence>
<gene>
    <name evidence="2" type="ORF">NCTC11621_00949</name>
    <name evidence="1" type="ORF">PA42_12780</name>
</gene>
<evidence type="ECO:0000313" key="4">
    <source>
        <dbReference type="Proteomes" id="UP001052140"/>
    </source>
</evidence>
<dbReference type="Proteomes" id="UP001052140">
    <property type="component" value="Unassembled WGS sequence"/>
</dbReference>
<reference evidence="2 3" key="1">
    <citation type="submission" date="2018-06" db="EMBL/GenBank/DDBJ databases">
        <authorList>
            <consortium name="Pathogen Informatics"/>
            <person name="Doyle S."/>
        </authorList>
    </citation>
    <scope>NUCLEOTIDE SEQUENCE [LARGE SCALE GENOMIC DNA]</scope>
    <source>
        <strain evidence="2 3">NCTC11621</strain>
    </source>
</reference>
<dbReference type="GeneID" id="69686503"/>
<dbReference type="AlphaFoldDB" id="A0A379EU70"/>
<accession>A0A379EU70</accession>
<reference evidence="1" key="2">
    <citation type="submission" date="2024-05" db="EMBL/GenBank/DDBJ databases">
        <title>Determining zoonotic pasteurella genome.</title>
        <authorList>
            <person name="Maeda T."/>
            <person name="Takahashi T."/>
            <person name="Yoshida H."/>
        </authorList>
    </citation>
    <scope>NUCLEOTIDE SEQUENCE</scope>
    <source>
        <strain evidence="1">PA42</strain>
    </source>
</reference>
<dbReference type="EMBL" id="UGTV01000015">
    <property type="protein sequence ID" value="SUC09921.1"/>
    <property type="molecule type" value="Genomic_DNA"/>
</dbReference>
<protein>
    <submittedName>
        <fullName evidence="2">Uncharacterized protein</fullName>
    </submittedName>
</protein>